<reference evidence="3" key="1">
    <citation type="submission" date="2020-04" db="EMBL/GenBank/DDBJ databases">
        <authorList>
            <person name="Alioto T."/>
            <person name="Alioto T."/>
            <person name="Gomez Garrido J."/>
        </authorList>
    </citation>
    <scope>NUCLEOTIDE SEQUENCE</scope>
    <source>
        <strain evidence="3">A484AB</strain>
    </source>
</reference>
<keyword evidence="4" id="KW-1185">Reference proteome</keyword>
<dbReference type="PANTHER" id="PTHR35538">
    <property type="entry name" value="LIG_CHAN-GLU_BD DOMAIN-CONTAINING PROTEIN"/>
    <property type="match status" value="1"/>
</dbReference>
<keyword evidence="3" id="KW-0418">Kinase</keyword>
<feature type="region of interest" description="Disordered" evidence="2">
    <location>
        <begin position="161"/>
        <end position="195"/>
    </location>
</feature>
<gene>
    <name evidence="3" type="ORF">PACLA_8A053696</name>
</gene>
<dbReference type="InterPro" id="IPR002048">
    <property type="entry name" value="EF_hand_dom"/>
</dbReference>
<feature type="coiled-coil region" evidence="1">
    <location>
        <begin position="219"/>
        <end position="246"/>
    </location>
</feature>
<evidence type="ECO:0000256" key="1">
    <source>
        <dbReference type="SAM" id="Coils"/>
    </source>
</evidence>
<dbReference type="EMBL" id="CACRXK020000571">
    <property type="protein sequence ID" value="CAB3983074.1"/>
    <property type="molecule type" value="Genomic_DNA"/>
</dbReference>
<dbReference type="InterPro" id="IPR018247">
    <property type="entry name" value="EF_Hand_1_Ca_BS"/>
</dbReference>
<name>A0A7D9HF11_PARCT</name>
<keyword evidence="1" id="KW-0175">Coiled coil</keyword>
<dbReference type="GO" id="GO:0016301">
    <property type="term" value="F:kinase activity"/>
    <property type="evidence" value="ECO:0007669"/>
    <property type="project" value="UniProtKB-KW"/>
</dbReference>
<keyword evidence="3" id="KW-0808">Transferase</keyword>
<evidence type="ECO:0000313" key="3">
    <source>
        <dbReference type="EMBL" id="CAB3983074.1"/>
    </source>
</evidence>
<feature type="compositionally biased region" description="Basic and acidic residues" evidence="2">
    <location>
        <begin position="20"/>
        <end position="35"/>
    </location>
</feature>
<dbReference type="SUPFAM" id="SSF47473">
    <property type="entry name" value="EF-hand"/>
    <property type="match status" value="1"/>
</dbReference>
<evidence type="ECO:0000313" key="4">
    <source>
        <dbReference type="Proteomes" id="UP001152795"/>
    </source>
</evidence>
<dbReference type="OrthoDB" id="2121618at2759"/>
<dbReference type="Gene3D" id="1.10.238.10">
    <property type="entry name" value="EF-hand"/>
    <property type="match status" value="2"/>
</dbReference>
<protein>
    <submittedName>
        <fullName evidence="3">Calcium-dependent kinase 26</fullName>
    </submittedName>
</protein>
<evidence type="ECO:0000256" key="2">
    <source>
        <dbReference type="SAM" id="MobiDB-lite"/>
    </source>
</evidence>
<comment type="caution">
    <text evidence="3">The sequence shown here is derived from an EMBL/GenBank/DDBJ whole genome shotgun (WGS) entry which is preliminary data.</text>
</comment>
<proteinExistence type="predicted"/>
<dbReference type="AlphaFoldDB" id="A0A7D9HF11"/>
<feature type="region of interest" description="Disordered" evidence="2">
    <location>
        <begin position="20"/>
        <end position="57"/>
    </location>
</feature>
<organism evidence="3 4">
    <name type="scientific">Paramuricea clavata</name>
    <name type="common">Red gorgonian</name>
    <name type="synonym">Violescent sea-whip</name>
    <dbReference type="NCBI Taxonomy" id="317549"/>
    <lineage>
        <taxon>Eukaryota</taxon>
        <taxon>Metazoa</taxon>
        <taxon>Cnidaria</taxon>
        <taxon>Anthozoa</taxon>
        <taxon>Octocorallia</taxon>
        <taxon>Malacalcyonacea</taxon>
        <taxon>Plexauridae</taxon>
        <taxon>Paramuricea</taxon>
    </lineage>
</organism>
<dbReference type="GO" id="GO:0005509">
    <property type="term" value="F:calcium ion binding"/>
    <property type="evidence" value="ECO:0007669"/>
    <property type="project" value="InterPro"/>
</dbReference>
<accession>A0A7D9HF11</accession>
<dbReference type="PROSITE" id="PS00018">
    <property type="entry name" value="EF_HAND_1"/>
    <property type="match status" value="3"/>
</dbReference>
<dbReference type="Proteomes" id="UP001152795">
    <property type="component" value="Unassembled WGS sequence"/>
</dbReference>
<dbReference type="InterPro" id="IPR011992">
    <property type="entry name" value="EF-hand-dom_pair"/>
</dbReference>
<dbReference type="Pfam" id="PF13202">
    <property type="entry name" value="EF-hand_5"/>
    <property type="match status" value="2"/>
</dbReference>
<dbReference type="PANTHER" id="PTHR35538:SF4">
    <property type="entry name" value="EF-HAND DOMAIN-CONTAINING PROTEIN"/>
    <property type="match status" value="1"/>
</dbReference>
<dbReference type="PROSITE" id="PS50222">
    <property type="entry name" value="EF_HAND_2"/>
    <property type="match status" value="3"/>
</dbReference>
<dbReference type="SMART" id="SM00054">
    <property type="entry name" value="EFh"/>
    <property type="match status" value="4"/>
</dbReference>
<sequence length="497" mass="57711">MSVGVPIYRRILYGSPAFTEREEKRATSAREREQSIEPCHSSAKDTNPRTLPSEGWESTRHTLSALSIHKGSEIIPRAVSAPAVYATTKSAKKQCPQSERWKERKQNLTHSRTVKKKSNIIAHRQDNGYYIAGSKLPLVDRYDIDEDELIKLRMLAHSRAEKSTRASSVNSSVMRGRAVSPGMSPSGQNSSPVPPTFAVEAEKRKKILERRSQMKDDREIRKEMRREQQREKLKRFEEKQEFEKQMEEKYKPKKPEKRSLIFLTEQSDDERKQNQRVFLTESDFMIDEEEQGSTYSFVNEKQRLAFSSIFNEMDKNQDGRIDINELKQNLFPLASKNNLKHLLQVFDLNKDHMVEMREFITICALNDQLCGTRTESGTTSLALDLERLAQHITIYKELFDVIDEDRDGHIQTDEIFLMITTAVTGDERVDEDEARRVLDNMEKDEKGYIDFTSFMSYIPFFAKLLQVIMDSPLSIKNLEQARDRVIRKYSSNPDETM</sequence>